<evidence type="ECO:0000313" key="2">
    <source>
        <dbReference type="Proteomes" id="UP001595701"/>
    </source>
</evidence>
<gene>
    <name evidence="1" type="ORF">ACFOZ0_19565</name>
</gene>
<evidence type="ECO:0000313" key="1">
    <source>
        <dbReference type="EMBL" id="MFC3575430.1"/>
    </source>
</evidence>
<name>A0ABV7SGX8_9ACTN</name>
<comment type="caution">
    <text evidence="1">The sequence shown here is derived from an EMBL/GenBank/DDBJ whole genome shotgun (WGS) entry which is preliminary data.</text>
</comment>
<dbReference type="Proteomes" id="UP001595701">
    <property type="component" value="Unassembled WGS sequence"/>
</dbReference>
<protein>
    <submittedName>
        <fullName evidence="1">Uncharacterized protein</fullName>
    </submittedName>
</protein>
<organism evidence="1 2">
    <name type="scientific">Streptomyces yaanensis</name>
    <dbReference type="NCBI Taxonomy" id="1142239"/>
    <lineage>
        <taxon>Bacteria</taxon>
        <taxon>Bacillati</taxon>
        <taxon>Actinomycetota</taxon>
        <taxon>Actinomycetes</taxon>
        <taxon>Kitasatosporales</taxon>
        <taxon>Streptomycetaceae</taxon>
        <taxon>Streptomyces</taxon>
    </lineage>
</organism>
<accession>A0ABV7SGX8</accession>
<keyword evidence="2" id="KW-1185">Reference proteome</keyword>
<sequence length="142" mass="15854">MKSGDEIRAWLDDVWGRTEAAVVLARGDDGGPPAKRRVLAEVYDDDALAELRELTTSGEFTGDICRCFGSLTVALLDARGDFIGSGSYHGQDAISWERGSFRNNLEVADPEGLDAFFRRHGVYRFFRRHGVYRPRDRTPEGA</sequence>
<dbReference type="EMBL" id="JBHRWR010000016">
    <property type="protein sequence ID" value="MFC3575430.1"/>
    <property type="molecule type" value="Genomic_DNA"/>
</dbReference>
<dbReference type="RefSeq" id="WP_310767373.1">
    <property type="nucleotide sequence ID" value="NZ_JBHRWR010000016.1"/>
</dbReference>
<proteinExistence type="predicted"/>
<reference evidence="2" key="1">
    <citation type="journal article" date="2019" name="Int. J. Syst. Evol. Microbiol.">
        <title>The Global Catalogue of Microorganisms (GCM) 10K type strain sequencing project: providing services to taxonomists for standard genome sequencing and annotation.</title>
        <authorList>
            <consortium name="The Broad Institute Genomics Platform"/>
            <consortium name="The Broad Institute Genome Sequencing Center for Infectious Disease"/>
            <person name="Wu L."/>
            <person name="Ma J."/>
        </authorList>
    </citation>
    <scope>NUCLEOTIDE SEQUENCE [LARGE SCALE GENOMIC DNA]</scope>
    <source>
        <strain evidence="2">CGMCC 4.7035</strain>
    </source>
</reference>